<evidence type="ECO:0000256" key="13">
    <source>
        <dbReference type="ARBA" id="ARBA00040841"/>
    </source>
</evidence>
<evidence type="ECO:0000256" key="7">
    <source>
        <dbReference type="ARBA" id="ARBA00022777"/>
    </source>
</evidence>
<dbReference type="PANTHER" id="PTHR45528:SF11">
    <property type="entry name" value="HISTIDINE KINASE"/>
    <property type="match status" value="1"/>
</dbReference>
<keyword evidence="11 14" id="KW-0472">Membrane</keyword>
<dbReference type="EC" id="2.7.13.3" evidence="3"/>
<evidence type="ECO:0000256" key="6">
    <source>
        <dbReference type="ARBA" id="ARBA00022692"/>
    </source>
</evidence>
<dbReference type="STRING" id="168384.SAMN05660368_02060"/>
<keyword evidence="7 17" id="KW-0418">Kinase</keyword>
<dbReference type="FunFam" id="3.30.565.10:FF:000006">
    <property type="entry name" value="Sensor histidine kinase WalK"/>
    <property type="match status" value="1"/>
</dbReference>
<dbReference type="CDD" id="cd00082">
    <property type="entry name" value="HisKA"/>
    <property type="match status" value="1"/>
</dbReference>
<accession>C6LFN4</accession>
<dbReference type="Gene3D" id="3.30.565.10">
    <property type="entry name" value="Histidine kinase-like ATPase, C-terminal domain"/>
    <property type="match status" value="1"/>
</dbReference>
<dbReference type="OrthoDB" id="9813151at2"/>
<evidence type="ECO:0000256" key="4">
    <source>
        <dbReference type="ARBA" id="ARBA00022553"/>
    </source>
</evidence>
<evidence type="ECO:0000313" key="18">
    <source>
        <dbReference type="Proteomes" id="UP000005561"/>
    </source>
</evidence>
<evidence type="ECO:0000313" key="17">
    <source>
        <dbReference type="EMBL" id="EET60619.1"/>
    </source>
</evidence>
<dbReference type="SMART" id="SM00388">
    <property type="entry name" value="HisKA"/>
    <property type="match status" value="1"/>
</dbReference>
<feature type="transmembrane region" description="Helical" evidence="14">
    <location>
        <begin position="51"/>
        <end position="72"/>
    </location>
</feature>
<proteinExistence type="predicted"/>
<keyword evidence="10" id="KW-0843">Virulence</keyword>
<dbReference type="AlphaFoldDB" id="C6LFN4"/>
<evidence type="ECO:0000256" key="1">
    <source>
        <dbReference type="ARBA" id="ARBA00000085"/>
    </source>
</evidence>
<protein>
    <recommendedName>
        <fullName evidence="13">Heme sensor protein HssS</fullName>
        <ecNumber evidence="3">2.7.13.3</ecNumber>
    </recommendedName>
</protein>
<name>C6LFN4_9FIRM</name>
<evidence type="ECO:0000259" key="15">
    <source>
        <dbReference type="PROSITE" id="PS50109"/>
    </source>
</evidence>
<dbReference type="PRINTS" id="PR00344">
    <property type="entry name" value="BCTRLSENSOR"/>
</dbReference>
<keyword evidence="18" id="KW-1185">Reference proteome</keyword>
<dbReference type="EMBL" id="ACCL02000010">
    <property type="protein sequence ID" value="EET60619.1"/>
    <property type="molecule type" value="Genomic_DNA"/>
</dbReference>
<sequence>MLNKKPHSKLWLYFTGIIFATVTAAFLLITLFFLALFKLHIISIDPRIRHIPLLAFLAFSMLIGCTIAFSVGRQIIRPLQKMGAAFDELSKGNFSVRIPENHRIEEMREMAEHFNLMVCDLSRIETLQNDFVVNVSHEFKTPISSIAGYATLLQNHSLSAEKRDHYIEKILDNSGKLSVLCSSILMLSRLENQETVMHKKPYRLDEQIRRCILLFEARWTQKNIEFDISLPRQLFCGNEQLMEQVWSNIIDNAIKHSPDNGVIRVSLAKTRTHLAVTIADQGAGIAPEVQRHIFEKFYQGDSSRKADGNGLGLALVKRIVDLCQGTVSVKSAPGSGAAFTVTLPLEEG</sequence>
<dbReference type="SMART" id="SM00387">
    <property type="entry name" value="HATPase_c"/>
    <property type="match status" value="1"/>
</dbReference>
<dbReference type="Pfam" id="PF02518">
    <property type="entry name" value="HATPase_c"/>
    <property type="match status" value="1"/>
</dbReference>
<dbReference type="GO" id="GO:0000155">
    <property type="term" value="F:phosphorelay sensor kinase activity"/>
    <property type="evidence" value="ECO:0007669"/>
    <property type="project" value="InterPro"/>
</dbReference>
<dbReference type="Pfam" id="PF00672">
    <property type="entry name" value="HAMP"/>
    <property type="match status" value="1"/>
</dbReference>
<comment type="catalytic activity">
    <reaction evidence="1">
        <text>ATP + protein L-histidine = ADP + protein N-phospho-L-histidine.</text>
        <dbReference type="EC" id="2.7.13.3"/>
    </reaction>
</comment>
<keyword evidence="6 14" id="KW-0812">Transmembrane</keyword>
<dbReference type="Pfam" id="PF00512">
    <property type="entry name" value="HisKA"/>
    <property type="match status" value="1"/>
</dbReference>
<dbReference type="Gene3D" id="6.10.340.10">
    <property type="match status" value="1"/>
</dbReference>
<evidence type="ECO:0000256" key="14">
    <source>
        <dbReference type="SAM" id="Phobius"/>
    </source>
</evidence>
<dbReference type="InterPro" id="IPR004358">
    <property type="entry name" value="Sig_transdc_His_kin-like_C"/>
</dbReference>
<comment type="function">
    <text evidence="12">Member of the two-component regulatory system HssS/HssR involved in intracellular heme homeostasis and tempering of staphylococcal virulence. HssS functions as a heme sensor histidine kinase which is autophosphorylated at a histidine residue and transfers its phosphate group to an aspartate residue of HssR. HssR/HssS activates the expression of hrtAB, an efflux pump, in response to extracellular heme, hemin, hemoglobin or blood.</text>
</comment>
<dbReference type="InterPro" id="IPR003660">
    <property type="entry name" value="HAMP_dom"/>
</dbReference>
<evidence type="ECO:0000256" key="3">
    <source>
        <dbReference type="ARBA" id="ARBA00012438"/>
    </source>
</evidence>
<reference evidence="17" key="1">
    <citation type="submission" date="2009-07" db="EMBL/GenBank/DDBJ databases">
        <authorList>
            <person name="Weinstock G."/>
            <person name="Sodergren E."/>
            <person name="Clifton S."/>
            <person name="Fulton L."/>
            <person name="Fulton B."/>
            <person name="Courtney L."/>
            <person name="Fronick C."/>
            <person name="Harrison M."/>
            <person name="Strong C."/>
            <person name="Farmer C."/>
            <person name="Delahaunty K."/>
            <person name="Markovic C."/>
            <person name="Hall O."/>
            <person name="Minx P."/>
            <person name="Tomlinson C."/>
            <person name="Mitreva M."/>
            <person name="Nelson J."/>
            <person name="Hou S."/>
            <person name="Wollam A."/>
            <person name="Pepin K.H."/>
            <person name="Johnson M."/>
            <person name="Bhonagiri V."/>
            <person name="Nash W.E."/>
            <person name="Warren W."/>
            <person name="Chinwalla A."/>
            <person name="Mardis E.R."/>
            <person name="Wilson R.K."/>
        </authorList>
    </citation>
    <scope>NUCLEOTIDE SEQUENCE [LARGE SCALE GENOMIC DNA]</scope>
    <source>
        <strain evidence="17">DSM 14469</strain>
    </source>
</reference>
<evidence type="ECO:0000256" key="2">
    <source>
        <dbReference type="ARBA" id="ARBA00004141"/>
    </source>
</evidence>
<organism evidence="17 18">
    <name type="scientific">Marvinbryantia formatexigens DSM 14469</name>
    <dbReference type="NCBI Taxonomy" id="478749"/>
    <lineage>
        <taxon>Bacteria</taxon>
        <taxon>Bacillati</taxon>
        <taxon>Bacillota</taxon>
        <taxon>Clostridia</taxon>
        <taxon>Lachnospirales</taxon>
        <taxon>Lachnospiraceae</taxon>
        <taxon>Marvinbryantia</taxon>
    </lineage>
</organism>
<evidence type="ECO:0000256" key="8">
    <source>
        <dbReference type="ARBA" id="ARBA00022989"/>
    </source>
</evidence>
<dbReference type="InterPro" id="IPR036890">
    <property type="entry name" value="HATPase_C_sf"/>
</dbReference>
<keyword evidence="4" id="KW-0597">Phosphoprotein</keyword>
<feature type="domain" description="Histidine kinase" evidence="15">
    <location>
        <begin position="134"/>
        <end position="347"/>
    </location>
</feature>
<dbReference type="CDD" id="cd00075">
    <property type="entry name" value="HATPase"/>
    <property type="match status" value="1"/>
</dbReference>
<dbReference type="InterPro" id="IPR003594">
    <property type="entry name" value="HATPase_dom"/>
</dbReference>
<dbReference type="InterPro" id="IPR005467">
    <property type="entry name" value="His_kinase_dom"/>
</dbReference>
<dbReference type="SUPFAM" id="SSF55874">
    <property type="entry name" value="ATPase domain of HSP90 chaperone/DNA topoisomerase II/histidine kinase"/>
    <property type="match status" value="1"/>
</dbReference>
<comment type="subcellular location">
    <subcellularLocation>
        <location evidence="2">Membrane</location>
        <topology evidence="2">Multi-pass membrane protein</topology>
    </subcellularLocation>
</comment>
<dbReference type="PANTHER" id="PTHR45528">
    <property type="entry name" value="SENSOR HISTIDINE KINASE CPXA"/>
    <property type="match status" value="1"/>
</dbReference>
<comment type="caution">
    <text evidence="17">The sequence shown here is derived from an EMBL/GenBank/DDBJ whole genome shotgun (WGS) entry which is preliminary data.</text>
</comment>
<dbReference type="CDD" id="cd06225">
    <property type="entry name" value="HAMP"/>
    <property type="match status" value="1"/>
</dbReference>
<feature type="transmembrane region" description="Helical" evidence="14">
    <location>
        <begin position="12"/>
        <end position="39"/>
    </location>
</feature>
<dbReference type="SMART" id="SM00304">
    <property type="entry name" value="HAMP"/>
    <property type="match status" value="1"/>
</dbReference>
<evidence type="ECO:0000256" key="9">
    <source>
        <dbReference type="ARBA" id="ARBA00023012"/>
    </source>
</evidence>
<dbReference type="InterPro" id="IPR050398">
    <property type="entry name" value="HssS/ArlS-like"/>
</dbReference>
<evidence type="ECO:0000256" key="5">
    <source>
        <dbReference type="ARBA" id="ARBA00022679"/>
    </source>
</evidence>
<dbReference type="Gene3D" id="1.10.287.130">
    <property type="match status" value="1"/>
</dbReference>
<gene>
    <name evidence="17" type="ORF">BRYFOR_07437</name>
</gene>
<keyword evidence="8 14" id="KW-1133">Transmembrane helix</keyword>
<dbReference type="PROSITE" id="PS50109">
    <property type="entry name" value="HIS_KIN"/>
    <property type="match status" value="1"/>
</dbReference>
<dbReference type="PROSITE" id="PS50885">
    <property type="entry name" value="HAMP"/>
    <property type="match status" value="1"/>
</dbReference>
<dbReference type="RefSeq" id="WP_006862228.1">
    <property type="nucleotide sequence ID" value="NZ_ACCL02000010.1"/>
</dbReference>
<dbReference type="GO" id="GO:0005886">
    <property type="term" value="C:plasma membrane"/>
    <property type="evidence" value="ECO:0007669"/>
    <property type="project" value="TreeGrafter"/>
</dbReference>
<dbReference type="SUPFAM" id="SSF158472">
    <property type="entry name" value="HAMP domain-like"/>
    <property type="match status" value="1"/>
</dbReference>
<feature type="domain" description="HAMP" evidence="16">
    <location>
        <begin position="73"/>
        <end position="126"/>
    </location>
</feature>
<keyword evidence="9" id="KW-0902">Two-component regulatory system</keyword>
<evidence type="ECO:0000256" key="11">
    <source>
        <dbReference type="ARBA" id="ARBA00023136"/>
    </source>
</evidence>
<keyword evidence="5" id="KW-0808">Transferase</keyword>
<dbReference type="Proteomes" id="UP000005561">
    <property type="component" value="Unassembled WGS sequence"/>
</dbReference>
<evidence type="ECO:0000256" key="12">
    <source>
        <dbReference type="ARBA" id="ARBA00037219"/>
    </source>
</evidence>
<evidence type="ECO:0000256" key="10">
    <source>
        <dbReference type="ARBA" id="ARBA00023026"/>
    </source>
</evidence>
<dbReference type="eggNOG" id="COG2205">
    <property type="taxonomic scope" value="Bacteria"/>
</dbReference>
<evidence type="ECO:0000259" key="16">
    <source>
        <dbReference type="PROSITE" id="PS50885"/>
    </source>
</evidence>
<dbReference type="InterPro" id="IPR003661">
    <property type="entry name" value="HisK_dim/P_dom"/>
</dbReference>
<dbReference type="InterPro" id="IPR036097">
    <property type="entry name" value="HisK_dim/P_sf"/>
</dbReference>
<dbReference type="SUPFAM" id="SSF47384">
    <property type="entry name" value="Homodimeric domain of signal transducing histidine kinase"/>
    <property type="match status" value="1"/>
</dbReference>